<evidence type="ECO:0000256" key="3">
    <source>
        <dbReference type="ARBA" id="ARBA00022679"/>
    </source>
</evidence>
<keyword evidence="3" id="KW-0808">Transferase</keyword>
<dbReference type="SUPFAM" id="SSF55874">
    <property type="entry name" value="ATPase domain of HSP90 chaperone/DNA topoisomerase II/histidine kinase"/>
    <property type="match status" value="1"/>
</dbReference>
<evidence type="ECO:0000256" key="8">
    <source>
        <dbReference type="ARBA" id="ARBA00023136"/>
    </source>
</evidence>
<dbReference type="SMART" id="SM00387">
    <property type="entry name" value="HATPase_c"/>
    <property type="match status" value="1"/>
</dbReference>
<dbReference type="GO" id="GO:0046983">
    <property type="term" value="F:protein dimerization activity"/>
    <property type="evidence" value="ECO:0007669"/>
    <property type="project" value="InterPro"/>
</dbReference>
<keyword evidence="7" id="KW-0902">Two-component regulatory system</keyword>
<dbReference type="InterPro" id="IPR003594">
    <property type="entry name" value="HATPase_dom"/>
</dbReference>
<dbReference type="OrthoDB" id="5401121at2"/>
<comment type="caution">
    <text evidence="10">The sequence shown here is derived from an EMBL/GenBank/DDBJ whole genome shotgun (WGS) entry which is preliminary data.</text>
</comment>
<dbReference type="PANTHER" id="PTHR24421:SF37">
    <property type="entry name" value="SENSOR HISTIDINE KINASE NARS"/>
    <property type="match status" value="1"/>
</dbReference>
<evidence type="ECO:0000256" key="6">
    <source>
        <dbReference type="ARBA" id="ARBA00022989"/>
    </source>
</evidence>
<dbReference type="PROSITE" id="PS50109">
    <property type="entry name" value="HIS_KIN"/>
    <property type="match status" value="1"/>
</dbReference>
<protein>
    <recommendedName>
        <fullName evidence="9">Histidine kinase domain-containing protein</fullName>
    </recommendedName>
</protein>
<organism evidence="10 11">
    <name type="scientific">Chitinophaga silvatica</name>
    <dbReference type="NCBI Taxonomy" id="2282649"/>
    <lineage>
        <taxon>Bacteria</taxon>
        <taxon>Pseudomonadati</taxon>
        <taxon>Bacteroidota</taxon>
        <taxon>Chitinophagia</taxon>
        <taxon>Chitinophagales</taxon>
        <taxon>Chitinophagaceae</taxon>
        <taxon>Chitinophaga</taxon>
    </lineage>
</organism>
<dbReference type="EMBL" id="QPMM01000007">
    <property type="protein sequence ID" value="RFS21791.1"/>
    <property type="molecule type" value="Genomic_DNA"/>
</dbReference>
<dbReference type="PANTHER" id="PTHR24421">
    <property type="entry name" value="NITRATE/NITRITE SENSOR PROTEIN NARX-RELATED"/>
    <property type="match status" value="1"/>
</dbReference>
<dbReference type="GO" id="GO:0005886">
    <property type="term" value="C:plasma membrane"/>
    <property type="evidence" value="ECO:0007669"/>
    <property type="project" value="UniProtKB-SubCell"/>
</dbReference>
<evidence type="ECO:0000256" key="2">
    <source>
        <dbReference type="ARBA" id="ARBA00022475"/>
    </source>
</evidence>
<comment type="subcellular location">
    <subcellularLocation>
        <location evidence="1">Cell membrane</location>
        <topology evidence="1">Multi-pass membrane protein</topology>
    </subcellularLocation>
</comment>
<dbReference type="Pfam" id="PF12625">
    <property type="entry name" value="Arabinose_bd"/>
    <property type="match status" value="1"/>
</dbReference>
<dbReference type="InterPro" id="IPR011712">
    <property type="entry name" value="Sig_transdc_His_kin_sub3_dim/P"/>
</dbReference>
<dbReference type="Pfam" id="PF02518">
    <property type="entry name" value="HATPase_c"/>
    <property type="match status" value="1"/>
</dbReference>
<dbReference type="InterPro" id="IPR036890">
    <property type="entry name" value="HATPase_C_sf"/>
</dbReference>
<dbReference type="GO" id="GO:0000155">
    <property type="term" value="F:phosphorelay sensor kinase activity"/>
    <property type="evidence" value="ECO:0007669"/>
    <property type="project" value="InterPro"/>
</dbReference>
<keyword evidence="4" id="KW-0812">Transmembrane</keyword>
<keyword evidence="11" id="KW-1185">Reference proteome</keyword>
<evidence type="ECO:0000313" key="10">
    <source>
        <dbReference type="EMBL" id="RFS21791.1"/>
    </source>
</evidence>
<evidence type="ECO:0000313" key="11">
    <source>
        <dbReference type="Proteomes" id="UP000260644"/>
    </source>
</evidence>
<evidence type="ECO:0000256" key="7">
    <source>
        <dbReference type="ARBA" id="ARBA00023012"/>
    </source>
</evidence>
<keyword evidence="2" id="KW-1003">Cell membrane</keyword>
<dbReference type="Proteomes" id="UP000260644">
    <property type="component" value="Unassembled WGS sequence"/>
</dbReference>
<evidence type="ECO:0000259" key="9">
    <source>
        <dbReference type="PROSITE" id="PS50109"/>
    </source>
</evidence>
<proteinExistence type="predicted"/>
<keyword evidence="5" id="KW-0418">Kinase</keyword>
<dbReference type="InterPro" id="IPR032687">
    <property type="entry name" value="AraC-type_N"/>
</dbReference>
<dbReference type="RefSeq" id="WP_116976354.1">
    <property type="nucleotide sequence ID" value="NZ_QPMM01000007.1"/>
</dbReference>
<dbReference type="InterPro" id="IPR005467">
    <property type="entry name" value="His_kinase_dom"/>
</dbReference>
<dbReference type="AlphaFoldDB" id="A0A3E1Y8W8"/>
<evidence type="ECO:0000256" key="1">
    <source>
        <dbReference type="ARBA" id="ARBA00004651"/>
    </source>
</evidence>
<sequence length="508" mass="57348">MRLSVLPSMRHPTVTIEGIKLLLINYEQLGLSTADLMRDAGIDISCLENNHHHISPLVFTKLLRVGIKFIGDELLGLHIGEKSNLDSLGVVGQIYRYSKTVREGSKQIEKYLPVFHTLFTYLVEEDENTFNLVYKPNLTSPVHAVGMKQLIDLTLTYNRQGIRHATQSDVNPKMVTIRHNISPSLLRHYEEALQCEVRPNSKTNSLVYDKSVADMVHIFNNPTLVAGLEKFAQEELERIHSDGPYTATVRSIIIENMHNEVKPVAKAIAAKVGLSSSSLKRLLAEENTSYEKIQAAISRTNWRSLHLINSAQEQERSRIARELHDGVSGLLAAAKMHFSAIQEKHQDFQNSGHYDQALSLLDDATSEVRKTAYNLMPEILLNYGLDEALQRYCRNIENEKIKVVYKGNALPERYTAEFELGVYRITQELINNAIKHGQPNLITVTLNTSPNMLTLQVEDDGCGFELGNVKQGIGLESVRNRVLKINGQIEWETQLNKGTKVNMVFNLK</sequence>
<gene>
    <name evidence="10" type="ORF">DVR12_14115</name>
</gene>
<dbReference type="Gene3D" id="3.30.565.10">
    <property type="entry name" value="Histidine kinase-like ATPase, C-terminal domain"/>
    <property type="match status" value="1"/>
</dbReference>
<evidence type="ECO:0000256" key="4">
    <source>
        <dbReference type="ARBA" id="ARBA00022692"/>
    </source>
</evidence>
<keyword evidence="6" id="KW-1133">Transmembrane helix</keyword>
<feature type="domain" description="Histidine kinase" evidence="9">
    <location>
        <begin position="318"/>
        <end position="508"/>
    </location>
</feature>
<dbReference type="Gene3D" id="1.20.5.1930">
    <property type="match status" value="1"/>
</dbReference>
<evidence type="ECO:0000256" key="5">
    <source>
        <dbReference type="ARBA" id="ARBA00022777"/>
    </source>
</evidence>
<name>A0A3E1Y8W8_9BACT</name>
<keyword evidence="8" id="KW-0472">Membrane</keyword>
<dbReference type="Pfam" id="PF07730">
    <property type="entry name" value="HisKA_3"/>
    <property type="match status" value="1"/>
</dbReference>
<dbReference type="InterPro" id="IPR050482">
    <property type="entry name" value="Sensor_HK_TwoCompSys"/>
</dbReference>
<accession>A0A3E1Y8W8</accession>
<dbReference type="CDD" id="cd16917">
    <property type="entry name" value="HATPase_UhpB-NarQ-NarX-like"/>
    <property type="match status" value="1"/>
</dbReference>
<reference evidence="10 11" key="1">
    <citation type="submission" date="2018-07" db="EMBL/GenBank/DDBJ databases">
        <title>Chitinophaga K2CV101002-2 sp. nov., isolated from a monsoon evergreen broad-leaved forest soil.</title>
        <authorList>
            <person name="Lv Y."/>
        </authorList>
    </citation>
    <scope>NUCLEOTIDE SEQUENCE [LARGE SCALE GENOMIC DNA]</scope>
    <source>
        <strain evidence="10 11">GDMCC 1.1288</strain>
    </source>
</reference>